<dbReference type="InterPro" id="IPR018370">
    <property type="entry name" value="Chaperonin_Cpn60_CS"/>
</dbReference>
<organism evidence="5">
    <name type="scientific">freshwater metagenome</name>
    <dbReference type="NCBI Taxonomy" id="449393"/>
    <lineage>
        <taxon>unclassified sequences</taxon>
        <taxon>metagenomes</taxon>
        <taxon>ecological metagenomes</taxon>
    </lineage>
</organism>
<sequence length="169" mass="17267">MAGGVAVIKAGAATEVELKERKHRIEDAVRNAKAAVEEGIVAGGGVALLQASEKAFKKLKLEGEEAVGANIVKVAVEAPLKQIAMNAGLEGGVVAEKVRHLEPGFGLNAATGEYVDLVKAGIIDPAKVTRSALQNAASIAALFLTTEAVIADKPEKSAPAMPGGGEMDF</sequence>
<dbReference type="Pfam" id="PF00118">
    <property type="entry name" value="Cpn60_TCP1"/>
    <property type="match status" value="1"/>
</dbReference>
<name>A0A6J5ZVX4_9ZZZZ</name>
<dbReference type="PANTHER" id="PTHR45633">
    <property type="entry name" value="60 KDA HEAT SHOCK PROTEIN, MITOCHONDRIAL"/>
    <property type="match status" value="1"/>
</dbReference>
<dbReference type="GO" id="GO:0140662">
    <property type="term" value="F:ATP-dependent protein folding chaperone"/>
    <property type="evidence" value="ECO:0007669"/>
    <property type="project" value="InterPro"/>
</dbReference>
<dbReference type="PROSITE" id="PS00296">
    <property type="entry name" value="CHAPERONINS_CPN60"/>
    <property type="match status" value="1"/>
</dbReference>
<keyword evidence="3" id="KW-0067">ATP-binding</keyword>
<protein>
    <submittedName>
        <fullName evidence="5">Unannotated protein</fullName>
    </submittedName>
</protein>
<keyword evidence="4" id="KW-0143">Chaperone</keyword>
<keyword evidence="2" id="KW-0547">Nucleotide-binding</keyword>
<dbReference type="EMBL" id="CAESAJ010000165">
    <property type="protein sequence ID" value="CAB4343503.1"/>
    <property type="molecule type" value="Genomic_DNA"/>
</dbReference>
<evidence type="ECO:0000256" key="3">
    <source>
        <dbReference type="ARBA" id="ARBA00022840"/>
    </source>
</evidence>
<dbReference type="InterPro" id="IPR001844">
    <property type="entry name" value="Cpn60/GroEL"/>
</dbReference>
<dbReference type="PRINTS" id="PR00304">
    <property type="entry name" value="TCOMPLEXTCP1"/>
</dbReference>
<reference evidence="5" key="1">
    <citation type="submission" date="2020-05" db="EMBL/GenBank/DDBJ databases">
        <authorList>
            <person name="Chiriac C."/>
            <person name="Salcher M."/>
            <person name="Ghai R."/>
            <person name="Kavagutti S V."/>
        </authorList>
    </citation>
    <scope>NUCLEOTIDE SEQUENCE</scope>
</reference>
<dbReference type="Gene3D" id="3.30.260.10">
    <property type="entry name" value="TCP-1-like chaperonin intermediate domain"/>
    <property type="match status" value="1"/>
</dbReference>
<dbReference type="AlphaFoldDB" id="A0A6J5ZVX4"/>
<evidence type="ECO:0000313" key="5">
    <source>
        <dbReference type="EMBL" id="CAB4343503.1"/>
    </source>
</evidence>
<dbReference type="GO" id="GO:0042026">
    <property type="term" value="P:protein refolding"/>
    <property type="evidence" value="ECO:0007669"/>
    <property type="project" value="InterPro"/>
</dbReference>
<accession>A0A6J5ZVX4</accession>
<evidence type="ECO:0000256" key="4">
    <source>
        <dbReference type="ARBA" id="ARBA00023186"/>
    </source>
</evidence>
<dbReference type="Gene3D" id="1.10.560.10">
    <property type="entry name" value="GroEL-like equatorial domain"/>
    <property type="match status" value="1"/>
</dbReference>
<dbReference type="InterPro" id="IPR027413">
    <property type="entry name" value="GROEL-like_equatorial_sf"/>
</dbReference>
<dbReference type="SUPFAM" id="SSF48592">
    <property type="entry name" value="GroEL equatorial domain-like"/>
    <property type="match status" value="1"/>
</dbReference>
<proteinExistence type="inferred from homology"/>
<dbReference type="GO" id="GO:0005524">
    <property type="term" value="F:ATP binding"/>
    <property type="evidence" value="ECO:0007669"/>
    <property type="project" value="UniProtKB-KW"/>
</dbReference>
<dbReference type="InterPro" id="IPR002423">
    <property type="entry name" value="Cpn60/GroEL/TCP-1"/>
</dbReference>
<dbReference type="InterPro" id="IPR027410">
    <property type="entry name" value="TCP-1-like_intermed_sf"/>
</dbReference>
<dbReference type="InterPro" id="IPR017998">
    <property type="entry name" value="Chaperone_TCP-1"/>
</dbReference>
<evidence type="ECO:0000256" key="1">
    <source>
        <dbReference type="ARBA" id="ARBA00006607"/>
    </source>
</evidence>
<gene>
    <name evidence="5" type="ORF">UFOPK3770_01183</name>
</gene>
<comment type="similarity">
    <text evidence="1">Belongs to the chaperonin (HSP60) family.</text>
</comment>
<evidence type="ECO:0000256" key="2">
    <source>
        <dbReference type="ARBA" id="ARBA00022741"/>
    </source>
</evidence>